<evidence type="ECO:0000256" key="9">
    <source>
        <dbReference type="PIRNR" id="PIRNR016089"/>
    </source>
</evidence>
<keyword evidence="3 10" id="KW-0812">Transmembrane</keyword>
<proteinExistence type="inferred from homology"/>
<keyword evidence="5" id="KW-0735">Signal-anchor</keyword>
<dbReference type="PANTHER" id="PTHR12804">
    <property type="entry name" value="MICROSOMAL SIGNAL PEPTIDASE 23 KD SUBUNIT SPC22/23"/>
    <property type="match status" value="1"/>
</dbReference>
<dbReference type="GO" id="GO:0045047">
    <property type="term" value="P:protein targeting to ER"/>
    <property type="evidence" value="ECO:0007669"/>
    <property type="project" value="TreeGrafter"/>
</dbReference>
<comment type="subcellular location">
    <subcellularLocation>
        <location evidence="1">Endoplasmic reticulum membrane</location>
        <topology evidence="1">Single-pass type II membrane protein</topology>
    </subcellularLocation>
</comment>
<dbReference type="PIRSF" id="PIRSF016089">
    <property type="entry name" value="SPC22"/>
    <property type="match status" value="1"/>
</dbReference>
<reference evidence="11" key="1">
    <citation type="journal article" date="2022" name="G3 (Bethesda)">
        <title>High quality genome of the basidiomycete yeast Dioszegia hungarica PDD-24b-2 isolated from cloud water.</title>
        <authorList>
            <person name="Jarrige D."/>
            <person name="Haridas S."/>
            <person name="Bleykasten-Grosshans C."/>
            <person name="Joly M."/>
            <person name="Nadalig T."/>
            <person name="Sancelme M."/>
            <person name="Vuilleumier S."/>
            <person name="Grigoriev I.V."/>
            <person name="Amato P."/>
            <person name="Bringel F."/>
        </authorList>
    </citation>
    <scope>NUCLEOTIDE SEQUENCE</scope>
    <source>
        <strain evidence="11">PDD-24b-2</strain>
    </source>
</reference>
<evidence type="ECO:0000256" key="1">
    <source>
        <dbReference type="ARBA" id="ARBA00004648"/>
    </source>
</evidence>
<evidence type="ECO:0000256" key="3">
    <source>
        <dbReference type="ARBA" id="ARBA00022692"/>
    </source>
</evidence>
<comment type="caution">
    <text evidence="11">The sequence shown here is derived from an EMBL/GenBank/DDBJ whole genome shotgun (WGS) entry which is preliminary data.</text>
</comment>
<dbReference type="GeneID" id="77728092"/>
<dbReference type="RefSeq" id="XP_052944485.1">
    <property type="nucleotide sequence ID" value="XM_053088887.1"/>
</dbReference>
<dbReference type="PANTHER" id="PTHR12804:SF0">
    <property type="entry name" value="SIGNAL PEPTIDASE COMPLEX SUBUNIT 3"/>
    <property type="match status" value="1"/>
</dbReference>
<keyword evidence="7 9" id="KW-0472">Membrane</keyword>
<dbReference type="GO" id="GO:0006465">
    <property type="term" value="P:signal peptide processing"/>
    <property type="evidence" value="ECO:0007669"/>
    <property type="project" value="UniProtKB-UniRule"/>
</dbReference>
<keyword evidence="4 9" id="KW-0256">Endoplasmic reticulum</keyword>
<organism evidence="11 12">
    <name type="scientific">Dioszegia hungarica</name>
    <dbReference type="NCBI Taxonomy" id="4972"/>
    <lineage>
        <taxon>Eukaryota</taxon>
        <taxon>Fungi</taxon>
        <taxon>Dikarya</taxon>
        <taxon>Basidiomycota</taxon>
        <taxon>Agaricomycotina</taxon>
        <taxon>Tremellomycetes</taxon>
        <taxon>Tremellales</taxon>
        <taxon>Bulleribasidiaceae</taxon>
        <taxon>Dioszegia</taxon>
    </lineage>
</organism>
<evidence type="ECO:0000256" key="2">
    <source>
        <dbReference type="ARBA" id="ARBA00009289"/>
    </source>
</evidence>
<dbReference type="InterPro" id="IPR007653">
    <property type="entry name" value="SPC3"/>
</dbReference>
<dbReference type="Pfam" id="PF04573">
    <property type="entry name" value="SPC22"/>
    <property type="match status" value="2"/>
</dbReference>
<accession>A0AA38LTJ7</accession>
<dbReference type="GO" id="GO:0005787">
    <property type="term" value="C:signal peptidase complex"/>
    <property type="evidence" value="ECO:0007669"/>
    <property type="project" value="UniProtKB-UniRule"/>
</dbReference>
<evidence type="ECO:0000256" key="4">
    <source>
        <dbReference type="ARBA" id="ARBA00022824"/>
    </source>
</evidence>
<dbReference type="Proteomes" id="UP001164286">
    <property type="component" value="Unassembled WGS sequence"/>
</dbReference>
<evidence type="ECO:0000256" key="10">
    <source>
        <dbReference type="SAM" id="Phobius"/>
    </source>
</evidence>
<comment type="similarity">
    <text evidence="2 9">Belongs to the SPCS3 family.</text>
</comment>
<dbReference type="AlphaFoldDB" id="A0AA38LTJ7"/>
<evidence type="ECO:0000313" key="12">
    <source>
        <dbReference type="Proteomes" id="UP001164286"/>
    </source>
</evidence>
<evidence type="ECO:0000313" key="11">
    <source>
        <dbReference type="EMBL" id="KAI9634708.1"/>
    </source>
</evidence>
<comment type="function">
    <text evidence="8">Essential component of the signal peptidase complex (SPC) which catalyzes the cleavage of N-terminal signal sequences from nascent proteins as they are translocated into the lumen of the endoplasmic reticulum. Essential for the SPC catalytic activity, possibly by stabilizing and positioning the active center of the complex close to the lumenal surface. Essential for viability.</text>
</comment>
<protein>
    <recommendedName>
        <fullName evidence="9">Signal peptidase subunit 3</fullName>
    </recommendedName>
</protein>
<name>A0AA38LTJ7_9TREE</name>
<gene>
    <name evidence="11" type="ORF">MKK02DRAFT_34273</name>
</gene>
<evidence type="ECO:0000256" key="8">
    <source>
        <dbReference type="ARBA" id="ARBA00045670"/>
    </source>
</evidence>
<evidence type="ECO:0000256" key="7">
    <source>
        <dbReference type="ARBA" id="ARBA00023136"/>
    </source>
</evidence>
<sequence length="198" mass="22242">MYSTLNRLNHLSSLATTYILILLGLISISSLITLPTVNIGKVDIKDLIVGRLRRWGAKEEDLATLRFDVRTDLNPLLNSYNTKQLFLYLTATYAEPTGDVHDVVLWDRIVTRADMRDFRAVTKKNQAQPARGKRGRGNVRLEEVKNKYPWKQPSGSFKGVATANFTLHYDLMPYVGLLSSGVAATARGPINIPEVIKR</sequence>
<evidence type="ECO:0000256" key="6">
    <source>
        <dbReference type="ARBA" id="ARBA00022989"/>
    </source>
</evidence>
<keyword evidence="12" id="KW-1185">Reference proteome</keyword>
<keyword evidence="6 10" id="KW-1133">Transmembrane helix</keyword>
<evidence type="ECO:0000256" key="5">
    <source>
        <dbReference type="ARBA" id="ARBA00022968"/>
    </source>
</evidence>
<feature type="transmembrane region" description="Helical" evidence="10">
    <location>
        <begin position="15"/>
        <end position="37"/>
    </location>
</feature>
<dbReference type="EMBL" id="JAKWFO010000006">
    <property type="protein sequence ID" value="KAI9634708.1"/>
    <property type="molecule type" value="Genomic_DNA"/>
</dbReference>